<dbReference type="EMBL" id="QXGA01000031">
    <property type="protein sequence ID" value="KAE9154731.1"/>
    <property type="molecule type" value="Genomic_DNA"/>
</dbReference>
<name>A0A6A3V5L0_9STRA</name>
<dbReference type="Proteomes" id="UP000440732">
    <property type="component" value="Unassembled WGS sequence"/>
</dbReference>
<proteinExistence type="predicted"/>
<protein>
    <submittedName>
        <fullName evidence="1">Uncharacterized protein</fullName>
    </submittedName>
</protein>
<organism evidence="1 2">
    <name type="scientific">Phytophthora fragariae</name>
    <dbReference type="NCBI Taxonomy" id="53985"/>
    <lineage>
        <taxon>Eukaryota</taxon>
        <taxon>Sar</taxon>
        <taxon>Stramenopiles</taxon>
        <taxon>Oomycota</taxon>
        <taxon>Peronosporomycetes</taxon>
        <taxon>Peronosporales</taxon>
        <taxon>Peronosporaceae</taxon>
        <taxon>Phytophthora</taxon>
    </lineage>
</organism>
<dbReference type="AlphaFoldDB" id="A0A6A3V5L0"/>
<evidence type="ECO:0000313" key="1">
    <source>
        <dbReference type="EMBL" id="KAE9154731.1"/>
    </source>
</evidence>
<comment type="caution">
    <text evidence="1">The sequence shown here is derived from an EMBL/GenBank/DDBJ whole genome shotgun (WGS) entry which is preliminary data.</text>
</comment>
<gene>
    <name evidence="1" type="ORF">PF006_g1266</name>
</gene>
<reference evidence="1 2" key="1">
    <citation type="submission" date="2018-08" db="EMBL/GenBank/DDBJ databases">
        <title>Genomic investigation of the strawberry pathogen Phytophthora fragariae indicates pathogenicity is determined by transcriptional variation in three key races.</title>
        <authorList>
            <person name="Adams T.M."/>
            <person name="Armitage A.D."/>
            <person name="Sobczyk M.K."/>
            <person name="Bates H.J."/>
            <person name="Dunwell J.M."/>
            <person name="Nellist C.F."/>
            <person name="Harrison R.J."/>
        </authorList>
    </citation>
    <scope>NUCLEOTIDE SEQUENCE [LARGE SCALE GENOMIC DNA]</scope>
    <source>
        <strain evidence="1 2">NOV-5</strain>
    </source>
</reference>
<evidence type="ECO:0000313" key="2">
    <source>
        <dbReference type="Proteomes" id="UP000440732"/>
    </source>
</evidence>
<accession>A0A6A3V5L0</accession>
<sequence>MVSPGVRVSVEVIVSADVTVSVVEDSDETVPGVSAFLGRT</sequence>